<dbReference type="Proteomes" id="UP000054997">
    <property type="component" value="Unassembled WGS sequence"/>
</dbReference>
<keyword evidence="3 4" id="KW-0546">Nucleotide metabolism</keyword>
<keyword evidence="2 4" id="KW-0378">Hydrolase</keyword>
<reference evidence="5 6" key="1">
    <citation type="submission" date="2015-11" db="EMBL/GenBank/DDBJ databases">
        <title>Genomic analysis of 38 Legionella species identifies large and diverse effector repertoires.</title>
        <authorList>
            <person name="Burstein D."/>
            <person name="Amaro F."/>
            <person name="Zusman T."/>
            <person name="Lifshitz Z."/>
            <person name="Cohen O."/>
            <person name="Gilbert J.A."/>
            <person name="Pupko T."/>
            <person name="Shuman H.A."/>
            <person name="Segal G."/>
        </authorList>
    </citation>
    <scope>NUCLEOTIDE SEQUENCE [LARGE SCALE GENOMIC DNA]</scope>
    <source>
        <strain evidence="5 6">ATCC 49505</strain>
    </source>
</reference>
<comment type="caution">
    <text evidence="5">The sequence shown here is derived from an EMBL/GenBank/DDBJ whole genome shotgun (WGS) entry which is preliminary data.</text>
</comment>
<comment type="catalytic activity">
    <reaction evidence="4">
        <text>a ribonucleoside 5'-triphosphate + H2O = a ribonucleoside 5'-phosphate + diphosphate + H(+)</text>
        <dbReference type="Rhea" id="RHEA:23996"/>
        <dbReference type="ChEBI" id="CHEBI:15377"/>
        <dbReference type="ChEBI" id="CHEBI:15378"/>
        <dbReference type="ChEBI" id="CHEBI:33019"/>
        <dbReference type="ChEBI" id="CHEBI:58043"/>
        <dbReference type="ChEBI" id="CHEBI:61557"/>
        <dbReference type="EC" id="3.6.1.9"/>
    </reaction>
</comment>
<protein>
    <recommendedName>
        <fullName evidence="4">Nucleoside triphosphate pyrophosphatase</fullName>
        <ecNumber evidence="4">3.6.1.9</ecNumber>
    </recommendedName>
    <alternativeName>
        <fullName evidence="4">Nucleotide pyrophosphatase</fullName>
        <shortName evidence="4">Nucleotide PPase</shortName>
    </alternativeName>
</protein>
<accession>A0A0W0VIG1</accession>
<feature type="active site" description="Proton acceptor" evidence="4">
    <location>
        <position position="60"/>
    </location>
</feature>
<dbReference type="EMBL" id="LNYK01000033">
    <property type="protein sequence ID" value="KTD19912.1"/>
    <property type="molecule type" value="Genomic_DNA"/>
</dbReference>
<dbReference type="AlphaFoldDB" id="A0A0W0VIG1"/>
<comment type="subcellular location">
    <subcellularLocation>
        <location evidence="4">Cytoplasm</location>
    </subcellularLocation>
</comment>
<gene>
    <name evidence="5" type="primary">yhdE</name>
    <name evidence="5" type="ORF">Llon_2084</name>
</gene>
<dbReference type="PIRSF" id="PIRSF006305">
    <property type="entry name" value="Maf"/>
    <property type="match status" value="1"/>
</dbReference>
<sequence length="185" mass="20715">MLLKQMGVEYEVLAIDTAEEILPDETPEEYSNRVTLEKLDISWDKIVQEKLPLLPVLCADTEVVVDGAIYGKPKSYDDAYRMLKSYSGRSHEVITTTGIKFGAHQQLATNITRVFFKTIPDAEIAHYLRIGDYHDKAGAYGIQSYIGQFVYRIEGCFYAVMGLPLSAVRELLSGLPKNSVKNTAT</sequence>
<dbReference type="PATRIC" id="fig|45068.5.peg.2267"/>
<dbReference type="HAMAP" id="MF_00528">
    <property type="entry name" value="Maf"/>
    <property type="match status" value="1"/>
</dbReference>
<evidence type="ECO:0000256" key="2">
    <source>
        <dbReference type="ARBA" id="ARBA00022801"/>
    </source>
</evidence>
<dbReference type="EC" id="3.6.1.9" evidence="4"/>
<dbReference type="PANTHER" id="PTHR43213:SF5">
    <property type="entry name" value="BIFUNCTIONAL DTTP_UTP PYROPHOSPHATASE_METHYLTRANSFERASE PROTEIN-RELATED"/>
    <property type="match status" value="1"/>
</dbReference>
<comment type="catalytic activity">
    <reaction evidence="4">
        <text>a 2'-deoxyribonucleoside 5'-triphosphate + H2O = a 2'-deoxyribonucleoside 5'-phosphate + diphosphate + H(+)</text>
        <dbReference type="Rhea" id="RHEA:44644"/>
        <dbReference type="ChEBI" id="CHEBI:15377"/>
        <dbReference type="ChEBI" id="CHEBI:15378"/>
        <dbReference type="ChEBI" id="CHEBI:33019"/>
        <dbReference type="ChEBI" id="CHEBI:61560"/>
        <dbReference type="ChEBI" id="CHEBI:65317"/>
        <dbReference type="EC" id="3.6.1.9"/>
    </reaction>
</comment>
<dbReference type="NCBIfam" id="TIGR00172">
    <property type="entry name" value="maf"/>
    <property type="match status" value="1"/>
</dbReference>
<dbReference type="Pfam" id="PF02545">
    <property type="entry name" value="Maf"/>
    <property type="match status" value="1"/>
</dbReference>
<dbReference type="GO" id="GO:0009117">
    <property type="term" value="P:nucleotide metabolic process"/>
    <property type="evidence" value="ECO:0007669"/>
    <property type="project" value="UniProtKB-KW"/>
</dbReference>
<comment type="similarity">
    <text evidence="4">Belongs to the Maf family.</text>
</comment>
<evidence type="ECO:0000256" key="1">
    <source>
        <dbReference type="ARBA" id="ARBA00001968"/>
    </source>
</evidence>
<dbReference type="SUPFAM" id="SSF52972">
    <property type="entry name" value="ITPase-like"/>
    <property type="match status" value="1"/>
</dbReference>
<organism evidence="5 6">
    <name type="scientific">Legionella londiniensis</name>
    <dbReference type="NCBI Taxonomy" id="45068"/>
    <lineage>
        <taxon>Bacteria</taxon>
        <taxon>Pseudomonadati</taxon>
        <taxon>Pseudomonadota</taxon>
        <taxon>Gammaproteobacteria</taxon>
        <taxon>Legionellales</taxon>
        <taxon>Legionellaceae</taxon>
        <taxon>Legionella</taxon>
    </lineage>
</organism>
<dbReference type="GO" id="GO:0005737">
    <property type="term" value="C:cytoplasm"/>
    <property type="evidence" value="ECO:0007669"/>
    <property type="project" value="UniProtKB-SubCell"/>
</dbReference>
<name>A0A0W0VIG1_9GAMM</name>
<evidence type="ECO:0000256" key="4">
    <source>
        <dbReference type="HAMAP-Rule" id="MF_00528"/>
    </source>
</evidence>
<dbReference type="PANTHER" id="PTHR43213">
    <property type="entry name" value="BIFUNCTIONAL DTTP/UTP PYROPHOSPHATASE/METHYLTRANSFERASE PROTEIN-RELATED"/>
    <property type="match status" value="1"/>
</dbReference>
<evidence type="ECO:0000256" key="3">
    <source>
        <dbReference type="ARBA" id="ARBA00023080"/>
    </source>
</evidence>
<proteinExistence type="inferred from homology"/>
<dbReference type="Gene3D" id="3.90.950.10">
    <property type="match status" value="1"/>
</dbReference>
<dbReference type="InterPro" id="IPR003697">
    <property type="entry name" value="Maf-like"/>
</dbReference>
<comment type="caution">
    <text evidence="4">Lacks conserved residue(s) required for the propagation of feature annotation.</text>
</comment>
<keyword evidence="6" id="KW-1185">Reference proteome</keyword>
<comment type="cofactor">
    <cofactor evidence="1 4">
        <name>a divalent metal cation</name>
        <dbReference type="ChEBI" id="CHEBI:60240"/>
    </cofactor>
</comment>
<dbReference type="STRING" id="45068.Llon_2084"/>
<dbReference type="GO" id="GO:0047429">
    <property type="term" value="F:nucleoside triphosphate diphosphatase activity"/>
    <property type="evidence" value="ECO:0007669"/>
    <property type="project" value="UniProtKB-EC"/>
</dbReference>
<keyword evidence="4" id="KW-0963">Cytoplasm</keyword>
<dbReference type="CDD" id="cd00555">
    <property type="entry name" value="Maf"/>
    <property type="match status" value="1"/>
</dbReference>
<comment type="function">
    <text evidence="4">Nucleoside triphosphate pyrophosphatase. May have a dual role in cell division arrest and in preventing the incorporation of modified nucleotides into cellular nucleic acids.</text>
</comment>
<evidence type="ECO:0000313" key="6">
    <source>
        <dbReference type="Proteomes" id="UP000054997"/>
    </source>
</evidence>
<evidence type="ECO:0000313" key="5">
    <source>
        <dbReference type="EMBL" id="KTD19912.1"/>
    </source>
</evidence>
<dbReference type="InterPro" id="IPR029001">
    <property type="entry name" value="ITPase-like_fam"/>
</dbReference>